<evidence type="ECO:0000313" key="1">
    <source>
        <dbReference type="EMBL" id="VFS49178.1"/>
    </source>
</evidence>
<accession>A0A484ZMM6</accession>
<dbReference type="EMBL" id="CAADJA010000002">
    <property type="protein sequence ID" value="VFS49178.1"/>
    <property type="molecule type" value="Genomic_DNA"/>
</dbReference>
<evidence type="ECO:0000313" key="2">
    <source>
        <dbReference type="Proteomes" id="UP000373449"/>
    </source>
</evidence>
<name>A0A484ZMM6_9GAMM</name>
<gene>
    <name evidence="1" type="ORF">NCTC12282_03639</name>
</gene>
<dbReference type="AlphaFoldDB" id="A0A484ZMM6"/>
<protein>
    <submittedName>
        <fullName evidence="1">Uncharacterized protein</fullName>
    </submittedName>
</protein>
<reference evidence="1 2" key="1">
    <citation type="submission" date="2019-03" db="EMBL/GenBank/DDBJ databases">
        <authorList>
            <consortium name="Pathogen Informatics"/>
        </authorList>
    </citation>
    <scope>NUCLEOTIDE SEQUENCE [LARGE SCALE GENOMIC DNA]</scope>
    <source>
        <strain evidence="1 2">NCTC12282</strain>
    </source>
</reference>
<sequence>MTGKGSQHGAGALFKKHRGTLWSSFTHEKPTASRNYLNSRTTIILKIGINLFKVTVNLFFLKFTITFTDVTMTKF</sequence>
<proteinExistence type="predicted"/>
<dbReference type="Proteomes" id="UP000373449">
    <property type="component" value="Unassembled WGS sequence"/>
</dbReference>
<organism evidence="1 2">
    <name type="scientific">Budvicia aquatica</name>
    <dbReference type="NCBI Taxonomy" id="82979"/>
    <lineage>
        <taxon>Bacteria</taxon>
        <taxon>Pseudomonadati</taxon>
        <taxon>Pseudomonadota</taxon>
        <taxon>Gammaproteobacteria</taxon>
        <taxon>Enterobacterales</taxon>
        <taxon>Budviciaceae</taxon>
        <taxon>Budvicia</taxon>
    </lineage>
</organism>